<proteinExistence type="inferred from homology"/>
<dbReference type="InterPro" id="IPR007502">
    <property type="entry name" value="Helicase-assoc_dom"/>
</dbReference>
<dbReference type="InterPro" id="IPR027417">
    <property type="entry name" value="P-loop_NTPase"/>
</dbReference>
<feature type="domain" description="Helicase C-terminal" evidence="8">
    <location>
        <begin position="1124"/>
        <end position="1301"/>
    </location>
</feature>
<evidence type="ECO:0000256" key="1">
    <source>
        <dbReference type="ARBA" id="ARBA00008792"/>
    </source>
</evidence>
<feature type="compositionally biased region" description="Polar residues" evidence="6">
    <location>
        <begin position="191"/>
        <end position="215"/>
    </location>
</feature>
<dbReference type="Proteomes" id="UP000265916">
    <property type="component" value="Unassembled WGS sequence"/>
</dbReference>
<evidence type="ECO:0000256" key="4">
    <source>
        <dbReference type="ARBA" id="ARBA00022806"/>
    </source>
</evidence>
<evidence type="ECO:0000313" key="9">
    <source>
        <dbReference type="EMBL" id="RIY39867.1"/>
    </source>
</evidence>
<feature type="compositionally biased region" description="Polar residues" evidence="6">
    <location>
        <begin position="276"/>
        <end position="289"/>
    </location>
</feature>
<dbReference type="Pfam" id="PF21010">
    <property type="entry name" value="HA2_C"/>
    <property type="match status" value="1"/>
</dbReference>
<evidence type="ECO:0000256" key="3">
    <source>
        <dbReference type="ARBA" id="ARBA00022801"/>
    </source>
</evidence>
<feature type="compositionally biased region" description="Polar residues" evidence="6">
    <location>
        <begin position="75"/>
        <end position="109"/>
    </location>
</feature>
<evidence type="ECO:0000256" key="5">
    <source>
        <dbReference type="ARBA" id="ARBA00022840"/>
    </source>
</evidence>
<evidence type="ECO:0000313" key="10">
    <source>
        <dbReference type="Proteomes" id="UP000265916"/>
    </source>
</evidence>
<feature type="compositionally biased region" description="Low complexity" evidence="6">
    <location>
        <begin position="825"/>
        <end position="849"/>
    </location>
</feature>
<keyword evidence="2" id="KW-0547">Nucleotide-binding</keyword>
<evidence type="ECO:0000256" key="2">
    <source>
        <dbReference type="ARBA" id="ARBA00022741"/>
    </source>
</evidence>
<dbReference type="InterPro" id="IPR011545">
    <property type="entry name" value="DEAD/DEAH_box_helicase_dom"/>
</dbReference>
<dbReference type="SMART" id="SM00847">
    <property type="entry name" value="HA2"/>
    <property type="match status" value="1"/>
</dbReference>
<dbReference type="Gene3D" id="1.20.120.1080">
    <property type="match status" value="1"/>
</dbReference>
<dbReference type="GO" id="GO:0016787">
    <property type="term" value="F:hydrolase activity"/>
    <property type="evidence" value="ECO:0007669"/>
    <property type="project" value="UniProtKB-KW"/>
</dbReference>
<keyword evidence="4 9" id="KW-0347">Helicase</keyword>
<dbReference type="CDD" id="cd18791">
    <property type="entry name" value="SF2_C_RHA"/>
    <property type="match status" value="1"/>
</dbReference>
<dbReference type="FunFam" id="1.20.120.1080:FF:000005">
    <property type="entry name" value="ATP-dependent helicase HrpA"/>
    <property type="match status" value="1"/>
</dbReference>
<dbReference type="SMART" id="SM00490">
    <property type="entry name" value="HELICc"/>
    <property type="match status" value="1"/>
</dbReference>
<reference evidence="9 10" key="1">
    <citation type="submission" date="2017-08" db="EMBL/GenBank/DDBJ databases">
        <title>Reclassification of Bisgaard taxon 37 and 44.</title>
        <authorList>
            <person name="Christensen H."/>
        </authorList>
    </citation>
    <scope>NUCLEOTIDE SEQUENCE [LARGE SCALE GENOMIC DNA]</scope>
    <source>
        <strain evidence="9 10">111</strain>
    </source>
</reference>
<dbReference type="GO" id="GO:0003723">
    <property type="term" value="F:RNA binding"/>
    <property type="evidence" value="ECO:0007669"/>
    <property type="project" value="TreeGrafter"/>
</dbReference>
<dbReference type="Pfam" id="PF00270">
    <property type="entry name" value="DEAD"/>
    <property type="match status" value="1"/>
</dbReference>
<dbReference type="InterPro" id="IPR010222">
    <property type="entry name" value="RNA_helicase_HrpA"/>
</dbReference>
<evidence type="ECO:0000259" key="8">
    <source>
        <dbReference type="PROSITE" id="PS51194"/>
    </source>
</evidence>
<dbReference type="EMBL" id="NRJG01000023">
    <property type="protein sequence ID" value="RIY39867.1"/>
    <property type="molecule type" value="Genomic_DNA"/>
</dbReference>
<feature type="compositionally biased region" description="Low complexity" evidence="6">
    <location>
        <begin position="246"/>
        <end position="275"/>
    </location>
</feature>
<feature type="compositionally biased region" description="Low complexity" evidence="6">
    <location>
        <begin position="57"/>
        <end position="74"/>
    </location>
</feature>
<dbReference type="FunFam" id="3.40.50.300:FF:001922">
    <property type="entry name" value="DEAH (Asp-Glu-Ala-His) box polypeptide 29"/>
    <property type="match status" value="1"/>
</dbReference>
<dbReference type="PROSITE" id="PS00690">
    <property type="entry name" value="DEAH_ATP_HELICASE"/>
    <property type="match status" value="1"/>
</dbReference>
<dbReference type="OrthoDB" id="9805617at2"/>
<keyword evidence="10" id="KW-1185">Reference proteome</keyword>
<gene>
    <name evidence="9" type="primary">hrpA</name>
    <name evidence="9" type="ORF">CKF58_01490</name>
</gene>
<dbReference type="Pfam" id="PF00271">
    <property type="entry name" value="Helicase_C"/>
    <property type="match status" value="1"/>
</dbReference>
<feature type="region of interest" description="Disordered" evidence="6">
    <location>
        <begin position="360"/>
        <end position="381"/>
    </location>
</feature>
<dbReference type="PANTHER" id="PTHR18934:SF99">
    <property type="entry name" value="ATP-DEPENDENT RNA HELICASE DHX37-RELATED"/>
    <property type="match status" value="1"/>
</dbReference>
<evidence type="ECO:0000259" key="7">
    <source>
        <dbReference type="PROSITE" id="PS51192"/>
    </source>
</evidence>
<feature type="compositionally biased region" description="Low complexity" evidence="6">
    <location>
        <begin position="158"/>
        <end position="190"/>
    </location>
</feature>
<comment type="caution">
    <text evidence="9">The sequence shown here is derived from an EMBL/GenBank/DDBJ whole genome shotgun (WGS) entry which is preliminary data.</text>
</comment>
<dbReference type="SMART" id="SM00487">
    <property type="entry name" value="DEXDc"/>
    <property type="match status" value="1"/>
</dbReference>
<protein>
    <submittedName>
        <fullName evidence="9">ATP-dependent RNA helicase HrpA</fullName>
    </submittedName>
</protein>
<feature type="region of interest" description="Disordered" evidence="6">
    <location>
        <begin position="34"/>
        <end position="226"/>
    </location>
</feature>
<dbReference type="GO" id="GO:0003724">
    <property type="term" value="F:RNA helicase activity"/>
    <property type="evidence" value="ECO:0007669"/>
    <property type="project" value="InterPro"/>
</dbReference>
<feature type="domain" description="Helicase ATP-binding" evidence="7">
    <location>
        <begin position="536"/>
        <end position="699"/>
    </location>
</feature>
<dbReference type="Gene3D" id="3.40.50.300">
    <property type="entry name" value="P-loop containing nucleotide triphosphate hydrolases"/>
    <property type="match status" value="2"/>
</dbReference>
<feature type="compositionally biased region" description="Polar residues" evidence="6">
    <location>
        <begin position="360"/>
        <end position="380"/>
    </location>
</feature>
<dbReference type="InterPro" id="IPR001650">
    <property type="entry name" value="Helicase_C-like"/>
</dbReference>
<dbReference type="GO" id="GO:0005524">
    <property type="term" value="F:ATP binding"/>
    <property type="evidence" value="ECO:0007669"/>
    <property type="project" value="UniProtKB-KW"/>
</dbReference>
<feature type="region of interest" description="Disordered" evidence="6">
    <location>
        <begin position="971"/>
        <end position="1000"/>
    </location>
</feature>
<accession>A0A3A1YUX3</accession>
<feature type="region of interest" description="Disordered" evidence="6">
    <location>
        <begin position="244"/>
        <end position="318"/>
    </location>
</feature>
<feature type="compositionally biased region" description="Polar residues" evidence="6">
    <location>
        <begin position="988"/>
        <end position="997"/>
    </location>
</feature>
<organism evidence="9 10">
    <name type="scientific">Psittacicella hinzii</name>
    <dbReference type="NCBI Taxonomy" id="2028575"/>
    <lineage>
        <taxon>Bacteria</taxon>
        <taxon>Pseudomonadati</taxon>
        <taxon>Pseudomonadota</taxon>
        <taxon>Gammaproteobacteria</taxon>
        <taxon>Pasteurellales</taxon>
        <taxon>Psittacicellaceae</taxon>
        <taxon>Psittacicella</taxon>
    </lineage>
</organism>
<dbReference type="Pfam" id="PF11898">
    <property type="entry name" value="DUF3418"/>
    <property type="match status" value="1"/>
</dbReference>
<dbReference type="SUPFAM" id="SSF52540">
    <property type="entry name" value="P-loop containing nucleoside triphosphate hydrolases"/>
    <property type="match status" value="2"/>
</dbReference>
<keyword evidence="5" id="KW-0067">ATP-binding</keyword>
<evidence type="ECO:0000256" key="6">
    <source>
        <dbReference type="SAM" id="MobiDB-lite"/>
    </source>
</evidence>
<dbReference type="PANTHER" id="PTHR18934">
    <property type="entry name" value="ATP-DEPENDENT RNA HELICASE"/>
    <property type="match status" value="1"/>
</dbReference>
<sequence length="2219" mass="248289">MPQDWQKTLANLASKNKVSNKLTVDADLKAKLKSLVSDSAPEPTPTSQPKKKQKFFAPSSANNTSASNAPMSANQQVNTNHQAASASTSDPKQPNSKPNQSNTSLASSKNKNRKAQALGNDLSALEALRQDLSQAEKERSEPLRKSGFGGYTYGAKKNSGNAANSSNVSASSLNSTSSSSITSASTNNAAEKTSNKPVDSSYSHKSQAKASQATAPTHEINQALAKASPRFKNTAFAEQLGAIVKQQQAAQQAAAQEVQEAAQSTSNQASSSKSQGDNALTNSNTTSVRSGGLSAPRGASSTRATRVPENISWEGEEEESAVLRQLDKLAAQRQAQVKQQQEQQRAAAQQVVAQALAGVNTTKQPSESNTQAKNKATKTSAKPEKVRFTVEQELIKQAIAKFLGQANLTLLQEQSLLKATIKPLTQSQEQLSTLVVDEFLQALQIPTLDSLLASYQAAKLQGIAEHTNPVLLQCKQAADRLVELKIAKRALANVVLDLATRTLAALDAYAQRQAVVPTTINYTPDLPVTEQIDLIRKLLQHNQVVVVAGDTGSGKTTQIPKLCLQLGYSQKGYIGHTQPRRIAASSVANRIASELKTELGNLVGYKVRFNEQVSANTHIKLMTDGILLAEMQHDPLLSQYSCLIIDEAHERSLNNDFILGYLKLILPQRPDLKVIITSATIDVRRFSQHFNHCPVVEVAGRTFPVEVRYRPLNLEHFVSDTSAMDEEQVAELYAQDARHSYGELQPSLGAAFARTFASNANPQSQKAKDHTDSFGQANQVEHADKDRHTNKANEQVVFKGSSHDHETFVAAETESTIGRESDFASQHYQSQHPQKQQHQQNLHNQQNSQPVRKHQNLRADETFGLSTVNPYADENGMYAAPRRISRLVPTAQTQSATTQANAVVHNANSSFTKEQVQEQVQAQGTNQTTTAAPSLTTLASDTALQANQEQFAQASSAASCYLARRQARLAGQSSSSQSTASAENTTSVASSEQTNNVVGKELGDTELVAKNLVASEITGEKFASTEVADEKFVGEEFASTNSQARAHLSAEQASKASNYHLLTAQDIQRIAQQDFQAESYDLAADKSPEARRQRAMQRYGNSYKDAAAFAAYRRYADDEDSALDLYQGVIAATEELFQEGHGDILVFLSGEREIRDVANELTHHYTHVNHRYPQLRILPLYSRLSSAEQQLIFKPDGNLRIILATNIAETSLTVPGIKYVIDAGTARISRYNYKTQVQGLPIEPISQASANQRKGRCGRTSPGICIRLYSEEDFANRPEFTDPEIKRTNLSAVILKMLSLNLPNIADFPFLDAPDNSYIRNGLKLLEQLQAIKVTPQGYAITKIGRQLADLPVDPRLGRMILEASNLGSLQEMLILAAGMTIVDVRETPQGKAAQAQQMHAEYRDKNSDFSTLLNLWNYLFQEKLSNTQFRKLCKKRYLNYLRVREWQDLYQQLKQIAMQLKLRFNQLPATYPEIHKAMIPGLLDHIAQIDSSDKMQYKGARGRVFKFFNTSALYKQRQHWVMVSELIHLNNTYAMRGAVIEPQWVEPYARHLLKYAYQQPHWSAKRGEVCAYMSANLFGLTIVDKRLVSYGKIDPAVSREIFIRQALVEQHWDQEYEFYIHNNTVLAQALKIEEQQRKRGIVISEEDLATWYSQRIPAHVRDNVSFAQWWEEKSRQEPHYLDIDYEHLLDKEQTLTSFPEYISDGNYQLKLNYLFEPESPWDGVNVLVPIQYLQALDYRLYQWHIANYRQELVETLIRNLPKNLRKQLIPAPDYARVFCQRIESVLMDKGKVLSFYQVLAHTFKQINGSLIEANAWQEAAANLPAHLTVHFKLLDLEGQVMAESNDLLQLQQDYARTSQELVNQKSKQDLAKAKIYTDFNFSEFGKMQQVKKGGVLLDSYPALMPILSLPNDKQKLLAPRLQNLQQELGNADLAQNHIAAGVIIQNLATADEQARVMHVGMRDLLLLNSHNPIKYLQEKLPNRAKLAMYFSGNVSQIIAECILAAADDIMQEYQAQAQAYAQGQEANRAKVQRQEDNINPQTMIWNQHYYQFMLDKMRANINDATYKVAQLVEQILVLANQVHKALKKQKDLELVFATNDMKQQVAALTRPDFVAEHSVSQLSQVPRYLEATLYRLERMGQNPALDQKRQEEVNEWEEVYQQLKANWPSYQDPAPLTELFFMLQELRVSLFAQTLGSRIPISSKRIAQYVEQLKQQVL</sequence>
<feature type="compositionally biased region" description="Low complexity" evidence="6">
    <location>
        <begin position="971"/>
        <end position="987"/>
    </location>
</feature>
<dbReference type="PROSITE" id="PS51192">
    <property type="entry name" value="HELICASE_ATP_BIND_1"/>
    <property type="match status" value="1"/>
</dbReference>
<dbReference type="NCBIfam" id="TIGR01967">
    <property type="entry name" value="DEAH_box_HrpA"/>
    <property type="match status" value="1"/>
</dbReference>
<feature type="region of interest" description="Disordered" evidence="6">
    <location>
        <begin position="821"/>
        <end position="853"/>
    </location>
</feature>
<keyword evidence="3" id="KW-0378">Hydrolase</keyword>
<dbReference type="InterPro" id="IPR002464">
    <property type="entry name" value="DNA/RNA_helicase_DEAH_CS"/>
</dbReference>
<dbReference type="PROSITE" id="PS51194">
    <property type="entry name" value="HELICASE_CTER"/>
    <property type="match status" value="1"/>
</dbReference>
<dbReference type="InterPro" id="IPR014001">
    <property type="entry name" value="Helicase_ATP-bd"/>
</dbReference>
<feature type="compositionally biased region" description="Basic and acidic residues" evidence="6">
    <location>
        <begin position="134"/>
        <end position="144"/>
    </location>
</feature>
<name>A0A3A1YUX3_9GAMM</name>
<dbReference type="InterPro" id="IPR024590">
    <property type="entry name" value="HrpA_C"/>
</dbReference>
<comment type="similarity">
    <text evidence="1">Belongs to the DEAD box helicase family. DEAH subfamily.</text>
</comment>